<name>A0A7M7JS44_VARDE</name>
<dbReference type="CDD" id="cd00099">
    <property type="entry name" value="IgV"/>
    <property type="match status" value="1"/>
</dbReference>
<organism evidence="8 9">
    <name type="scientific">Varroa destructor</name>
    <name type="common">Honeybee mite</name>
    <dbReference type="NCBI Taxonomy" id="109461"/>
    <lineage>
        <taxon>Eukaryota</taxon>
        <taxon>Metazoa</taxon>
        <taxon>Ecdysozoa</taxon>
        <taxon>Arthropoda</taxon>
        <taxon>Chelicerata</taxon>
        <taxon>Arachnida</taxon>
        <taxon>Acari</taxon>
        <taxon>Parasitiformes</taxon>
        <taxon>Mesostigmata</taxon>
        <taxon>Gamasina</taxon>
        <taxon>Dermanyssoidea</taxon>
        <taxon>Varroidae</taxon>
        <taxon>Varroa</taxon>
    </lineage>
</organism>
<feature type="domain" description="Ig-like" evidence="7">
    <location>
        <begin position="131"/>
        <end position="218"/>
    </location>
</feature>
<dbReference type="Pfam" id="PF07686">
    <property type="entry name" value="V-set"/>
    <property type="match status" value="1"/>
</dbReference>
<feature type="transmembrane region" description="Helical" evidence="5">
    <location>
        <begin position="331"/>
        <end position="354"/>
    </location>
</feature>
<dbReference type="CTD" id="36363"/>
<sequence length="363" mass="40158">MLQRVVLVALALLELALCQQNPTISYISKERVVNIGDTTELECSVQYAQSYPVLWVRIDPRHPESPTIISTGGSVIVPELRFSIRHDDVSSTFSLLISKIQETDTGLYQCQVATSAIHKITADVWLHVRIPPIISDNSTRSIITSTGANASLECYADGFPPPRITWRRENNDLLPTGGAIYRGNVLSIFGVTKDDRGTYYCIADNRVGKGARRNVGVEVEFPPVVTADRSRYGQALQYPMDLMCHVEAFPSPSIQWWKDGYQISDNQHYRISIFATADEFTDSVLRAVAIEKKQYGNYTCRAINKLGSSEIVINLFETVNVVCPPACGAQYLTGSATTAVISGPAVLILVVAVLRHIRQMGIY</sequence>
<dbReference type="InterPro" id="IPR003599">
    <property type="entry name" value="Ig_sub"/>
</dbReference>
<dbReference type="FunCoup" id="A0A7M7JS44">
    <property type="interactions" value="111"/>
</dbReference>
<dbReference type="SUPFAM" id="SSF48726">
    <property type="entry name" value="Immunoglobulin"/>
    <property type="match status" value="3"/>
</dbReference>
<dbReference type="InterPro" id="IPR036179">
    <property type="entry name" value="Ig-like_dom_sf"/>
</dbReference>
<dbReference type="InterPro" id="IPR013783">
    <property type="entry name" value="Ig-like_fold"/>
</dbReference>
<keyword evidence="3" id="KW-1015">Disulfide bond</keyword>
<proteinExistence type="predicted"/>
<dbReference type="OrthoDB" id="10010359at2759"/>
<feature type="signal peptide" evidence="6">
    <location>
        <begin position="1"/>
        <end position="18"/>
    </location>
</feature>
<dbReference type="EnsemblMetazoa" id="XM_022799108">
    <property type="protein sequence ID" value="XP_022654843"/>
    <property type="gene ID" value="LOC111247774"/>
</dbReference>
<dbReference type="Pfam" id="PF13927">
    <property type="entry name" value="Ig_3"/>
    <property type="match status" value="2"/>
</dbReference>
<evidence type="ECO:0000256" key="3">
    <source>
        <dbReference type="ARBA" id="ARBA00023157"/>
    </source>
</evidence>
<protein>
    <recommendedName>
        <fullName evidence="7">Ig-like domain-containing protein</fullName>
    </recommendedName>
</protein>
<dbReference type="InterPro" id="IPR051170">
    <property type="entry name" value="Neural/epithelial_adhesion"/>
</dbReference>
<accession>A0A7M7JS44</accession>
<dbReference type="SMART" id="SM00408">
    <property type="entry name" value="IGc2"/>
    <property type="match status" value="3"/>
</dbReference>
<evidence type="ECO:0000256" key="2">
    <source>
        <dbReference type="ARBA" id="ARBA00022737"/>
    </source>
</evidence>
<dbReference type="Proteomes" id="UP000594260">
    <property type="component" value="Unplaced"/>
</dbReference>
<keyword evidence="5" id="KW-0472">Membrane</keyword>
<dbReference type="PANTHER" id="PTHR12231">
    <property type="entry name" value="CTX-RELATED TYPE I TRANSMEMBRANE PROTEIN"/>
    <property type="match status" value="1"/>
</dbReference>
<evidence type="ECO:0000256" key="1">
    <source>
        <dbReference type="ARBA" id="ARBA00022729"/>
    </source>
</evidence>
<dbReference type="GO" id="GO:0043005">
    <property type="term" value="C:neuron projection"/>
    <property type="evidence" value="ECO:0007669"/>
    <property type="project" value="TreeGrafter"/>
</dbReference>
<dbReference type="KEGG" id="vde:111247774"/>
<dbReference type="InterPro" id="IPR007110">
    <property type="entry name" value="Ig-like_dom"/>
</dbReference>
<evidence type="ECO:0000313" key="8">
    <source>
        <dbReference type="EnsemblMetazoa" id="XP_022654843"/>
    </source>
</evidence>
<feature type="domain" description="Ig-like" evidence="7">
    <location>
        <begin position="222"/>
        <end position="314"/>
    </location>
</feature>
<evidence type="ECO:0000256" key="4">
    <source>
        <dbReference type="ARBA" id="ARBA00023319"/>
    </source>
</evidence>
<keyword evidence="1 6" id="KW-0732">Signal</keyword>
<reference evidence="8" key="1">
    <citation type="submission" date="2021-01" db="UniProtKB">
        <authorList>
            <consortium name="EnsemblMetazoa"/>
        </authorList>
    </citation>
    <scope>IDENTIFICATION</scope>
</reference>
<keyword evidence="5" id="KW-1133">Transmembrane helix</keyword>
<dbReference type="Gene3D" id="2.60.40.10">
    <property type="entry name" value="Immunoglobulins"/>
    <property type="match status" value="3"/>
</dbReference>
<feature type="chain" id="PRO_5029610199" description="Ig-like domain-containing protein" evidence="6">
    <location>
        <begin position="19"/>
        <end position="363"/>
    </location>
</feature>
<keyword evidence="9" id="KW-1185">Reference proteome</keyword>
<evidence type="ECO:0000313" key="9">
    <source>
        <dbReference type="Proteomes" id="UP000594260"/>
    </source>
</evidence>
<dbReference type="PROSITE" id="PS50835">
    <property type="entry name" value="IG_LIKE"/>
    <property type="match status" value="3"/>
</dbReference>
<evidence type="ECO:0000256" key="5">
    <source>
        <dbReference type="SAM" id="Phobius"/>
    </source>
</evidence>
<dbReference type="CDD" id="cd00096">
    <property type="entry name" value="Ig"/>
    <property type="match status" value="1"/>
</dbReference>
<dbReference type="InterPro" id="IPR003598">
    <property type="entry name" value="Ig_sub2"/>
</dbReference>
<dbReference type="InterPro" id="IPR013106">
    <property type="entry name" value="Ig_V-set"/>
</dbReference>
<dbReference type="GeneID" id="111247774"/>
<keyword evidence="4" id="KW-0393">Immunoglobulin domain</keyword>
<dbReference type="OMA" id="KITADVW"/>
<dbReference type="InParanoid" id="A0A7M7JS44"/>
<dbReference type="SMART" id="SM00409">
    <property type="entry name" value="IG"/>
    <property type="match status" value="3"/>
</dbReference>
<dbReference type="AlphaFoldDB" id="A0A7M7JS44"/>
<feature type="domain" description="Ig-like" evidence="7">
    <location>
        <begin position="22"/>
        <end position="121"/>
    </location>
</feature>
<evidence type="ECO:0000259" key="7">
    <source>
        <dbReference type="PROSITE" id="PS50835"/>
    </source>
</evidence>
<dbReference type="PANTHER" id="PTHR12231:SF220">
    <property type="entry name" value="LACHESIN"/>
    <property type="match status" value="1"/>
</dbReference>
<keyword evidence="5" id="KW-0812">Transmembrane</keyword>
<keyword evidence="2" id="KW-0677">Repeat</keyword>
<evidence type="ECO:0000256" key="6">
    <source>
        <dbReference type="SAM" id="SignalP"/>
    </source>
</evidence>
<dbReference type="RefSeq" id="XP_022654843.1">
    <property type="nucleotide sequence ID" value="XM_022799108.1"/>
</dbReference>